<dbReference type="FunFam" id="3.80.10.10:FF:000095">
    <property type="entry name" value="LRR receptor-like serine/threonine-protein kinase GSO1"/>
    <property type="match status" value="1"/>
</dbReference>
<dbReference type="Pfam" id="PF00560">
    <property type="entry name" value="LRR_1"/>
    <property type="match status" value="3"/>
</dbReference>
<keyword evidence="11" id="KW-0325">Glycoprotein</keyword>
<dbReference type="Proteomes" id="UP001280121">
    <property type="component" value="Unassembled WGS sequence"/>
</dbReference>
<evidence type="ECO:0000256" key="2">
    <source>
        <dbReference type="ARBA" id="ARBA00009592"/>
    </source>
</evidence>
<comment type="subcellular location">
    <subcellularLocation>
        <location evidence="1">Cell membrane</location>
        <topology evidence="1">Single-pass type I membrane protein</topology>
    </subcellularLocation>
</comment>
<comment type="caution">
    <text evidence="16">The sequence shown here is derived from an EMBL/GenBank/DDBJ whole genome shotgun (WGS) entry which is preliminary data.</text>
</comment>
<dbReference type="EMBL" id="JANJYI010000003">
    <property type="protein sequence ID" value="KAK2657624.1"/>
    <property type="molecule type" value="Genomic_DNA"/>
</dbReference>
<evidence type="ECO:0000259" key="15">
    <source>
        <dbReference type="Pfam" id="PF23598"/>
    </source>
</evidence>
<feature type="signal peptide" evidence="13">
    <location>
        <begin position="1"/>
        <end position="29"/>
    </location>
</feature>
<comment type="similarity">
    <text evidence="2">Belongs to the RLP family.</text>
</comment>
<evidence type="ECO:0008006" key="18">
    <source>
        <dbReference type="Google" id="ProtNLM"/>
    </source>
</evidence>
<dbReference type="InterPro" id="IPR055414">
    <property type="entry name" value="LRR_R13L4/SHOC2-like"/>
</dbReference>
<dbReference type="InterPro" id="IPR003591">
    <property type="entry name" value="Leu-rich_rpt_typical-subtyp"/>
</dbReference>
<evidence type="ECO:0000256" key="4">
    <source>
        <dbReference type="ARBA" id="ARBA00022614"/>
    </source>
</evidence>
<dbReference type="SUPFAM" id="SSF52058">
    <property type="entry name" value="L domain-like"/>
    <property type="match status" value="2"/>
</dbReference>
<dbReference type="PRINTS" id="PR00019">
    <property type="entry name" value="LEURICHRPT"/>
</dbReference>
<evidence type="ECO:0000256" key="9">
    <source>
        <dbReference type="ARBA" id="ARBA00023136"/>
    </source>
</evidence>
<evidence type="ECO:0000256" key="13">
    <source>
        <dbReference type="SAM" id="SignalP"/>
    </source>
</evidence>
<evidence type="ECO:0000256" key="10">
    <source>
        <dbReference type="ARBA" id="ARBA00023170"/>
    </source>
</evidence>
<evidence type="ECO:0000313" key="16">
    <source>
        <dbReference type="EMBL" id="KAK2657624.1"/>
    </source>
</evidence>
<keyword evidence="6 13" id="KW-0732">Signal</keyword>
<keyword evidence="9" id="KW-0472">Membrane</keyword>
<evidence type="ECO:0000256" key="8">
    <source>
        <dbReference type="ARBA" id="ARBA00022989"/>
    </source>
</evidence>
<evidence type="ECO:0000256" key="3">
    <source>
        <dbReference type="ARBA" id="ARBA00022475"/>
    </source>
</evidence>
<feature type="domain" description="Disease resistance R13L4/SHOC-2-like LRR" evidence="15">
    <location>
        <begin position="93"/>
        <end position="334"/>
    </location>
</feature>
<accession>A0AAE0CNJ3</accession>
<dbReference type="SMART" id="SM00369">
    <property type="entry name" value="LRR_TYP"/>
    <property type="match status" value="7"/>
</dbReference>
<gene>
    <name evidence="16" type="ORF">Ddye_010676</name>
</gene>
<dbReference type="Pfam" id="PF23598">
    <property type="entry name" value="LRR_14"/>
    <property type="match status" value="1"/>
</dbReference>
<dbReference type="InterPro" id="IPR032675">
    <property type="entry name" value="LRR_dom_sf"/>
</dbReference>
<feature type="region of interest" description="Disordered" evidence="12">
    <location>
        <begin position="571"/>
        <end position="593"/>
    </location>
</feature>
<keyword evidence="8" id="KW-1133">Transmembrane helix</keyword>
<sequence length="593" mass="65748">MAKKVNLEILLLPVFIVLLISSKPYMASASIEEANALLNWKASFADETQSRLPSWNLLSHKPSSTSPCTWFGIFCNSAGNVVKINITGFGLNGNLNKLTHLYLYNNSLSSSIPLELGNLTNLLELDIDTNRLSGSIPTTLGNMNKLTVLFAFQNNLSGPIPHEIGNLKSLIYLSFSSNNLSGLIPQSFCGLRNLTRLHLYENQLSGIIPKDANLYVLDLQKNTFHGTVPGSFAKGNQLQTLNFNGNGFEGPVPPSLGHCRMLQVLDLGNNKVTDTFPYWLGTLPKLKVFVLRSNKFYGFLRDFEGSNSFTKLQIVDLSNNNFSGFLPAGYFASLNAMKNVGGDESEWEYMGDCFYQDSEFKYMGESFYQDSISLTIKGHEIEMVKILKIFTAMDFSNNNFNGEIPEVIGKLQSLHLLNLSQNSLTGHIPSSLGNLSALESLDLSSNRLVGEIPRQLTSLNFLEVLVLSRNQLSGPIPRGSQLDTFGSDSYTDNLGLCGFPLSSDCQEDETPQPSLVSLEDDTESEYRFGWKVVLMGYGCGMVLGMIIEYLVFSIGKPLWLVRIVGKENRRKVRRPNNRRGEEESVSVNNSPPL</sequence>
<dbReference type="GO" id="GO:0005886">
    <property type="term" value="C:plasma membrane"/>
    <property type="evidence" value="ECO:0007669"/>
    <property type="project" value="UniProtKB-SubCell"/>
</dbReference>
<dbReference type="PANTHER" id="PTHR48065:SF5">
    <property type="entry name" value="RECEPTOR-LIKE PROTEIN CF-9 HOMOLOG"/>
    <property type="match status" value="1"/>
</dbReference>
<evidence type="ECO:0000256" key="6">
    <source>
        <dbReference type="ARBA" id="ARBA00022729"/>
    </source>
</evidence>
<keyword evidence="5" id="KW-0812">Transmembrane</keyword>
<dbReference type="InterPro" id="IPR001611">
    <property type="entry name" value="Leu-rich_rpt"/>
</dbReference>
<protein>
    <recommendedName>
        <fullName evidence="18">Leucine-rich repeat-containing N-terminal plant-type domain-containing protein</fullName>
    </recommendedName>
</protein>
<keyword evidence="10" id="KW-0675">Receptor</keyword>
<dbReference type="SMART" id="SM00365">
    <property type="entry name" value="LRR_SD22"/>
    <property type="match status" value="4"/>
</dbReference>
<dbReference type="AlphaFoldDB" id="A0AAE0CNJ3"/>
<keyword evidence="17" id="KW-1185">Reference proteome</keyword>
<proteinExistence type="inferred from homology"/>
<organism evidence="16 17">
    <name type="scientific">Dipteronia dyeriana</name>
    <dbReference type="NCBI Taxonomy" id="168575"/>
    <lineage>
        <taxon>Eukaryota</taxon>
        <taxon>Viridiplantae</taxon>
        <taxon>Streptophyta</taxon>
        <taxon>Embryophyta</taxon>
        <taxon>Tracheophyta</taxon>
        <taxon>Spermatophyta</taxon>
        <taxon>Magnoliopsida</taxon>
        <taxon>eudicotyledons</taxon>
        <taxon>Gunneridae</taxon>
        <taxon>Pentapetalae</taxon>
        <taxon>rosids</taxon>
        <taxon>malvids</taxon>
        <taxon>Sapindales</taxon>
        <taxon>Sapindaceae</taxon>
        <taxon>Hippocastanoideae</taxon>
        <taxon>Acereae</taxon>
        <taxon>Dipteronia</taxon>
    </lineage>
</organism>
<feature type="chain" id="PRO_5042025406" description="Leucine-rich repeat-containing N-terminal plant-type domain-containing protein" evidence="13">
    <location>
        <begin position="30"/>
        <end position="593"/>
    </location>
</feature>
<evidence type="ECO:0000256" key="5">
    <source>
        <dbReference type="ARBA" id="ARBA00022692"/>
    </source>
</evidence>
<evidence type="ECO:0000259" key="14">
    <source>
        <dbReference type="Pfam" id="PF08263"/>
    </source>
</evidence>
<keyword evidence="7" id="KW-0677">Repeat</keyword>
<evidence type="ECO:0000256" key="12">
    <source>
        <dbReference type="SAM" id="MobiDB-lite"/>
    </source>
</evidence>
<dbReference type="InterPro" id="IPR013210">
    <property type="entry name" value="LRR_N_plant-typ"/>
</dbReference>
<dbReference type="Gene3D" id="3.80.10.10">
    <property type="entry name" value="Ribonuclease Inhibitor"/>
    <property type="match status" value="2"/>
</dbReference>
<reference evidence="16" key="1">
    <citation type="journal article" date="2023" name="Plant J.">
        <title>Genome sequences and population genomics provide insights into the demographic history, inbreeding, and mutation load of two 'living fossil' tree species of Dipteronia.</title>
        <authorList>
            <person name="Feng Y."/>
            <person name="Comes H.P."/>
            <person name="Chen J."/>
            <person name="Zhu S."/>
            <person name="Lu R."/>
            <person name="Zhang X."/>
            <person name="Li P."/>
            <person name="Qiu J."/>
            <person name="Olsen K.M."/>
            <person name="Qiu Y."/>
        </authorList>
    </citation>
    <scope>NUCLEOTIDE SEQUENCE</scope>
    <source>
        <strain evidence="16">KIB01</strain>
    </source>
</reference>
<dbReference type="FunFam" id="3.80.10.10:FF:000111">
    <property type="entry name" value="LRR receptor-like serine/threonine-protein kinase ERECTA"/>
    <property type="match status" value="1"/>
</dbReference>
<keyword evidence="4" id="KW-0433">Leucine-rich repeat</keyword>
<feature type="domain" description="Leucine-rich repeat-containing N-terminal plant-type" evidence="14">
    <location>
        <begin position="32"/>
        <end position="76"/>
    </location>
</feature>
<keyword evidence="3" id="KW-1003">Cell membrane</keyword>
<dbReference type="Pfam" id="PF08263">
    <property type="entry name" value="LRRNT_2"/>
    <property type="match status" value="1"/>
</dbReference>
<evidence type="ECO:0000313" key="17">
    <source>
        <dbReference type="Proteomes" id="UP001280121"/>
    </source>
</evidence>
<evidence type="ECO:0000256" key="11">
    <source>
        <dbReference type="ARBA" id="ARBA00023180"/>
    </source>
</evidence>
<evidence type="ECO:0000256" key="1">
    <source>
        <dbReference type="ARBA" id="ARBA00004251"/>
    </source>
</evidence>
<dbReference type="PANTHER" id="PTHR48065">
    <property type="entry name" value="OS10G0469600 PROTEIN"/>
    <property type="match status" value="1"/>
</dbReference>
<evidence type="ECO:0000256" key="7">
    <source>
        <dbReference type="ARBA" id="ARBA00022737"/>
    </source>
</evidence>
<name>A0AAE0CNJ3_9ROSI</name>